<reference evidence="1" key="2">
    <citation type="journal article" date="2015" name="Data Brief">
        <title>Shoot transcriptome of the giant reed, Arundo donax.</title>
        <authorList>
            <person name="Barrero R.A."/>
            <person name="Guerrero F.D."/>
            <person name="Moolhuijzen P."/>
            <person name="Goolsby J.A."/>
            <person name="Tidwell J."/>
            <person name="Bellgard S.E."/>
            <person name="Bellgard M.I."/>
        </authorList>
    </citation>
    <scope>NUCLEOTIDE SEQUENCE</scope>
    <source>
        <tissue evidence="1">Shoot tissue taken approximately 20 cm above the soil surface</tissue>
    </source>
</reference>
<organism evidence="1">
    <name type="scientific">Arundo donax</name>
    <name type="common">Giant reed</name>
    <name type="synonym">Donax arundinaceus</name>
    <dbReference type="NCBI Taxonomy" id="35708"/>
    <lineage>
        <taxon>Eukaryota</taxon>
        <taxon>Viridiplantae</taxon>
        <taxon>Streptophyta</taxon>
        <taxon>Embryophyta</taxon>
        <taxon>Tracheophyta</taxon>
        <taxon>Spermatophyta</taxon>
        <taxon>Magnoliopsida</taxon>
        <taxon>Liliopsida</taxon>
        <taxon>Poales</taxon>
        <taxon>Poaceae</taxon>
        <taxon>PACMAD clade</taxon>
        <taxon>Arundinoideae</taxon>
        <taxon>Arundineae</taxon>
        <taxon>Arundo</taxon>
    </lineage>
</organism>
<name>A0A0A8Z5B8_ARUDO</name>
<evidence type="ECO:0000313" key="1">
    <source>
        <dbReference type="EMBL" id="JAD31940.1"/>
    </source>
</evidence>
<reference evidence="1" key="1">
    <citation type="submission" date="2014-09" db="EMBL/GenBank/DDBJ databases">
        <authorList>
            <person name="Magalhaes I.L.F."/>
            <person name="Oliveira U."/>
            <person name="Santos F.R."/>
            <person name="Vidigal T.H.D.A."/>
            <person name="Brescovit A.D."/>
            <person name="Santos A.J."/>
        </authorList>
    </citation>
    <scope>NUCLEOTIDE SEQUENCE</scope>
    <source>
        <tissue evidence="1">Shoot tissue taken approximately 20 cm above the soil surface</tissue>
    </source>
</reference>
<dbReference type="AlphaFoldDB" id="A0A0A8Z5B8"/>
<sequence>MAILKLTIQNPALQIFGIASRNHKLMFYGLLT</sequence>
<protein>
    <submittedName>
        <fullName evidence="1">Uncharacterized protein</fullName>
    </submittedName>
</protein>
<accession>A0A0A8Z5B8</accession>
<proteinExistence type="predicted"/>
<dbReference type="EMBL" id="GBRH01265955">
    <property type="protein sequence ID" value="JAD31940.1"/>
    <property type="molecule type" value="Transcribed_RNA"/>
</dbReference>